<dbReference type="AlphaFoldDB" id="A0A212J3A8"/>
<protein>
    <submittedName>
        <fullName evidence="1">Uncharacterized protein</fullName>
    </submittedName>
</protein>
<reference evidence="1" key="1">
    <citation type="submission" date="2016-04" db="EMBL/GenBank/DDBJ databases">
        <authorList>
            <person name="Evans L.H."/>
            <person name="Alamgir A."/>
            <person name="Owens N."/>
            <person name="Weber N.D."/>
            <person name="Virtaneva K."/>
            <person name="Barbian K."/>
            <person name="Babar A."/>
            <person name="Rosenke K."/>
        </authorList>
    </citation>
    <scope>NUCLEOTIDE SEQUENCE</scope>
    <source>
        <strain evidence="1">86-1</strain>
    </source>
</reference>
<organism evidence="1">
    <name type="scientific">uncultured Dysgonomonas sp</name>
    <dbReference type="NCBI Taxonomy" id="206096"/>
    <lineage>
        <taxon>Bacteria</taxon>
        <taxon>Pseudomonadati</taxon>
        <taxon>Bacteroidota</taxon>
        <taxon>Bacteroidia</taxon>
        <taxon>Bacteroidales</taxon>
        <taxon>Dysgonomonadaceae</taxon>
        <taxon>Dysgonomonas</taxon>
        <taxon>environmental samples</taxon>
    </lineage>
</organism>
<sequence length="74" mass="8343">MNIINGSTITYLIQTLINFSKVDDGNVKSKMLECFPRDFSKKQGPPIIIVPAIRYINAIKLLSVVNTFKSIDKK</sequence>
<accession>A0A212J3A8</accession>
<evidence type="ECO:0000313" key="1">
    <source>
        <dbReference type="EMBL" id="SBV93907.1"/>
    </source>
</evidence>
<name>A0A212J3A8_9BACT</name>
<dbReference type="EMBL" id="FLUM01000001">
    <property type="protein sequence ID" value="SBV93907.1"/>
    <property type="molecule type" value="Genomic_DNA"/>
</dbReference>
<gene>
    <name evidence="1" type="ORF">KL86DYS1_10990</name>
</gene>
<proteinExistence type="predicted"/>